<dbReference type="GO" id="GO:0010181">
    <property type="term" value="F:FMN binding"/>
    <property type="evidence" value="ECO:0007669"/>
    <property type="project" value="TreeGrafter"/>
</dbReference>
<dbReference type="SUPFAM" id="SSF52218">
    <property type="entry name" value="Flavoproteins"/>
    <property type="match status" value="1"/>
</dbReference>
<gene>
    <name evidence="2" type="ORF">HJ536_03035</name>
</gene>
<sequence>MSDYKLLGISGSLRQGSYNRMLLKEAVRVFGPASYAEADLNLPLYDGDLEKASGLPPAVQHLIDQIEQADAVIISSPEYNKGITGVLKNALDWISRTKSNPLVDKPVIVLSANMGRTGGESGQLMVRTCLVPHQARIIPGPLLTVAMAHDAFDDEGRLKNETTVEMLTGLTDRLKKELALG</sequence>
<dbReference type="PANTHER" id="PTHR30543">
    <property type="entry name" value="CHROMATE REDUCTASE"/>
    <property type="match status" value="1"/>
</dbReference>
<proteinExistence type="predicted"/>
<dbReference type="InterPro" id="IPR050712">
    <property type="entry name" value="NAD(P)H-dep_reductase"/>
</dbReference>
<evidence type="ECO:0000313" key="3">
    <source>
        <dbReference type="Proteomes" id="UP000592216"/>
    </source>
</evidence>
<dbReference type="InterPro" id="IPR005025">
    <property type="entry name" value="FMN_Rdtase-like_dom"/>
</dbReference>
<dbReference type="GO" id="GO:0016491">
    <property type="term" value="F:oxidoreductase activity"/>
    <property type="evidence" value="ECO:0007669"/>
    <property type="project" value="InterPro"/>
</dbReference>
<dbReference type="GO" id="GO:0005829">
    <property type="term" value="C:cytosol"/>
    <property type="evidence" value="ECO:0007669"/>
    <property type="project" value="TreeGrafter"/>
</dbReference>
<name>A0A850Q6J9_9RHOB</name>
<dbReference type="RefSeq" id="WP_177156605.1">
    <property type="nucleotide sequence ID" value="NZ_JABCJE010000001.1"/>
</dbReference>
<dbReference type="InterPro" id="IPR029039">
    <property type="entry name" value="Flavoprotein-like_sf"/>
</dbReference>
<reference evidence="2 3" key="1">
    <citation type="submission" date="2020-04" db="EMBL/GenBank/DDBJ databases">
        <title>Donghicola sp., a member of the Rhodobacteraceae family isolated from mangrove forest in Thailand.</title>
        <authorList>
            <person name="Charoenyingcharoen P."/>
            <person name="Yukphan P."/>
        </authorList>
    </citation>
    <scope>NUCLEOTIDE SEQUENCE [LARGE SCALE GENOMIC DNA]</scope>
    <source>
        <strain evidence="2 3">B5-SW-15</strain>
    </source>
</reference>
<feature type="domain" description="NADPH-dependent FMN reductase-like" evidence="1">
    <location>
        <begin position="5"/>
        <end position="149"/>
    </location>
</feature>
<protein>
    <submittedName>
        <fullName evidence="2">NAD(P)H-dependent oxidoreductase</fullName>
    </submittedName>
</protein>
<evidence type="ECO:0000313" key="2">
    <source>
        <dbReference type="EMBL" id="NVO22320.1"/>
    </source>
</evidence>
<dbReference type="PANTHER" id="PTHR30543:SF21">
    <property type="entry name" value="NAD(P)H-DEPENDENT FMN REDUCTASE LOT6"/>
    <property type="match status" value="1"/>
</dbReference>
<organism evidence="2 3">
    <name type="scientific">Donghicola mangrovi</name>
    <dbReference type="NCBI Taxonomy" id="2729614"/>
    <lineage>
        <taxon>Bacteria</taxon>
        <taxon>Pseudomonadati</taxon>
        <taxon>Pseudomonadota</taxon>
        <taxon>Alphaproteobacteria</taxon>
        <taxon>Rhodobacterales</taxon>
        <taxon>Roseobacteraceae</taxon>
        <taxon>Donghicola</taxon>
    </lineage>
</organism>
<accession>A0A850Q6J9</accession>
<dbReference type="Gene3D" id="3.40.50.360">
    <property type="match status" value="1"/>
</dbReference>
<dbReference type="EMBL" id="JABCJE010000001">
    <property type="protein sequence ID" value="NVO22320.1"/>
    <property type="molecule type" value="Genomic_DNA"/>
</dbReference>
<dbReference type="Proteomes" id="UP000592216">
    <property type="component" value="Unassembled WGS sequence"/>
</dbReference>
<comment type="caution">
    <text evidence="2">The sequence shown here is derived from an EMBL/GenBank/DDBJ whole genome shotgun (WGS) entry which is preliminary data.</text>
</comment>
<dbReference type="AlphaFoldDB" id="A0A850Q6J9"/>
<evidence type="ECO:0000259" key="1">
    <source>
        <dbReference type="Pfam" id="PF03358"/>
    </source>
</evidence>
<dbReference type="Pfam" id="PF03358">
    <property type="entry name" value="FMN_red"/>
    <property type="match status" value="1"/>
</dbReference>